<dbReference type="EMBL" id="JACHXH010000034">
    <property type="protein sequence ID" value="MBB3138581.1"/>
    <property type="molecule type" value="Genomic_DNA"/>
</dbReference>
<feature type="domain" description="MobA-like NTP transferase" evidence="2">
    <location>
        <begin position="67"/>
        <end position="229"/>
    </location>
</feature>
<keyword evidence="3" id="KW-0548">Nucleotidyltransferase</keyword>
<evidence type="ECO:0000259" key="2">
    <source>
        <dbReference type="Pfam" id="PF12804"/>
    </source>
</evidence>
<gene>
    <name evidence="3" type="ORF">FHS26_006359</name>
</gene>
<dbReference type="PANTHER" id="PTHR43777:SF1">
    <property type="entry name" value="MOLYBDENUM COFACTOR CYTIDYLYLTRANSFERASE"/>
    <property type="match status" value="1"/>
</dbReference>
<evidence type="ECO:0000256" key="1">
    <source>
        <dbReference type="ARBA" id="ARBA00022842"/>
    </source>
</evidence>
<dbReference type="SUPFAM" id="SSF53448">
    <property type="entry name" value="Nucleotide-diphospho-sugar transferases"/>
    <property type="match status" value="1"/>
</dbReference>
<dbReference type="Pfam" id="PF12804">
    <property type="entry name" value="NTP_transf_3"/>
    <property type="match status" value="1"/>
</dbReference>
<keyword evidence="1" id="KW-0460">Magnesium</keyword>
<accession>A0A7W5BSZ3</accession>
<proteinExistence type="predicted"/>
<evidence type="ECO:0000313" key="4">
    <source>
        <dbReference type="Proteomes" id="UP000518315"/>
    </source>
</evidence>
<comment type="caution">
    <text evidence="3">The sequence shown here is derived from an EMBL/GenBank/DDBJ whole genome shotgun (WGS) entry which is preliminary data.</text>
</comment>
<reference evidence="3 4" key="1">
    <citation type="submission" date="2020-08" db="EMBL/GenBank/DDBJ databases">
        <title>Genomic Encyclopedia of Type Strains, Phase III (KMG-III): the genomes of soil and plant-associated and newly described type strains.</title>
        <authorList>
            <person name="Whitman W."/>
        </authorList>
    </citation>
    <scope>NUCLEOTIDE SEQUENCE [LARGE SCALE GENOMIC DNA]</scope>
    <source>
        <strain evidence="3 4">CECT 4113</strain>
    </source>
</reference>
<dbReference type="PANTHER" id="PTHR43777">
    <property type="entry name" value="MOLYBDENUM COFACTOR CYTIDYLYLTRANSFERASE"/>
    <property type="match status" value="1"/>
</dbReference>
<dbReference type="InterPro" id="IPR025877">
    <property type="entry name" value="MobA-like_NTP_Trfase"/>
</dbReference>
<name>A0A7W5BSZ3_9HYPH</name>
<evidence type="ECO:0000313" key="3">
    <source>
        <dbReference type="EMBL" id="MBB3138581.1"/>
    </source>
</evidence>
<dbReference type="RefSeq" id="WP_245438621.1">
    <property type="nucleotide sequence ID" value="NZ_JACHXH010000034.1"/>
</dbReference>
<dbReference type="CDD" id="cd04182">
    <property type="entry name" value="GT_2_like_f"/>
    <property type="match status" value="1"/>
</dbReference>
<protein>
    <submittedName>
        <fullName evidence="3">Molybdenum cofactor cytidylyltransferase</fullName>
        <ecNumber evidence="3">2.7.7.76</ecNumber>
    </submittedName>
</protein>
<dbReference type="EC" id="2.7.7.76" evidence="3"/>
<dbReference type="InterPro" id="IPR029044">
    <property type="entry name" value="Nucleotide-diphossugar_trans"/>
</dbReference>
<keyword evidence="4" id="KW-1185">Reference proteome</keyword>
<dbReference type="Gene3D" id="3.90.550.10">
    <property type="entry name" value="Spore Coat Polysaccharide Biosynthesis Protein SpsA, Chain A"/>
    <property type="match status" value="1"/>
</dbReference>
<dbReference type="GO" id="GO:0061602">
    <property type="term" value="F:molybdenum cofactor cytidylyltransferase activity"/>
    <property type="evidence" value="ECO:0007669"/>
    <property type="project" value="UniProtKB-EC"/>
</dbReference>
<keyword evidence="3" id="KW-0808">Transferase</keyword>
<sequence length="263" mass="27256">MSLALRAVPTAPSGFDWILERILAGESPAEDDIIGMGVGGLASKIQTRPMPCEPVEEKSVKPIVTIVLLAAGMATRMGSSGGHKLLAEFDGMPLVRRSALTASNSHAESVTVVVGHRQDDIRKALSDLQLNVVANPDYASGMASSLVIGFAAAEANGADGVLVMLADMPGVTTSDLNRLITVFQNSKDVSIVRAISQGKRGNPVILPRSLNDAVLRLTGDIGARDLIETSGLSVIEVEIGDAAQIDVDTPEAIIAAGGIPAES</sequence>
<organism evidence="3 4">
    <name type="scientific">Rhizobium pisi</name>
    <dbReference type="NCBI Taxonomy" id="574561"/>
    <lineage>
        <taxon>Bacteria</taxon>
        <taxon>Pseudomonadati</taxon>
        <taxon>Pseudomonadota</taxon>
        <taxon>Alphaproteobacteria</taxon>
        <taxon>Hyphomicrobiales</taxon>
        <taxon>Rhizobiaceae</taxon>
        <taxon>Rhizobium/Agrobacterium group</taxon>
        <taxon>Rhizobium</taxon>
    </lineage>
</organism>
<dbReference type="AlphaFoldDB" id="A0A7W5BSZ3"/>
<dbReference type="Proteomes" id="UP000518315">
    <property type="component" value="Unassembled WGS sequence"/>
</dbReference>